<evidence type="ECO:0000313" key="1">
    <source>
        <dbReference type="EMBL" id="CAM9361862.1"/>
    </source>
</evidence>
<accession>A0AC59Y427</accession>
<gene>
    <name evidence="1" type="ORF">MRATA1EN22A_LOCUS1491</name>
</gene>
<organism evidence="1 2">
    <name type="scientific">Rangifer tarandus platyrhynchus</name>
    <name type="common">Svalbard reindeer</name>
    <dbReference type="NCBI Taxonomy" id="3082113"/>
    <lineage>
        <taxon>Eukaryota</taxon>
        <taxon>Metazoa</taxon>
        <taxon>Chordata</taxon>
        <taxon>Craniata</taxon>
        <taxon>Vertebrata</taxon>
        <taxon>Euteleostomi</taxon>
        <taxon>Mammalia</taxon>
        <taxon>Eutheria</taxon>
        <taxon>Laurasiatheria</taxon>
        <taxon>Artiodactyla</taxon>
        <taxon>Ruminantia</taxon>
        <taxon>Pecora</taxon>
        <taxon>Cervidae</taxon>
        <taxon>Odocoileinae</taxon>
        <taxon>Rangifer</taxon>
    </lineage>
</organism>
<protein>
    <submittedName>
        <fullName evidence="1">Uncharacterized protein</fullName>
    </submittedName>
</protein>
<name>A0AC59Y427_RANTA</name>
<proteinExistence type="predicted"/>
<dbReference type="EMBL" id="OX596085">
    <property type="protein sequence ID" value="CAM9361862.1"/>
    <property type="molecule type" value="Genomic_DNA"/>
</dbReference>
<sequence length="69" mass="7430">MLWGPHSPRGLGWGAWLSIQRKARGTGILVPVRVQSCMRPPATLPRPSTPLAVPTPSPLREPSPGGIER</sequence>
<feature type="non-terminal residue" evidence="1">
    <location>
        <position position="69"/>
    </location>
</feature>
<evidence type="ECO:0000313" key="2">
    <source>
        <dbReference type="Proteomes" id="UP001162501"/>
    </source>
</evidence>
<reference evidence="1" key="1">
    <citation type="submission" date="2023-05" db="EMBL/GenBank/DDBJ databases">
        <authorList>
            <consortium name="ELIXIR-Norway"/>
        </authorList>
    </citation>
    <scope>NUCLEOTIDE SEQUENCE</scope>
</reference>
<reference evidence="1" key="2">
    <citation type="submission" date="2025-03" db="EMBL/GenBank/DDBJ databases">
        <authorList>
            <consortium name="ELIXIR-Norway"/>
            <consortium name="Elixir Norway"/>
        </authorList>
    </citation>
    <scope>NUCLEOTIDE SEQUENCE</scope>
</reference>
<dbReference type="Proteomes" id="UP001162501">
    <property type="component" value="Chromosome 1"/>
</dbReference>